<name>A0A3N1Q0V6_9GAMM</name>
<dbReference type="AlphaFoldDB" id="A0A3N1Q0V6"/>
<gene>
    <name evidence="2" type="ORF">EDC28_101142</name>
</gene>
<evidence type="ECO:0000313" key="2">
    <source>
        <dbReference type="EMBL" id="ROQ30456.1"/>
    </source>
</evidence>
<evidence type="ECO:0000256" key="1">
    <source>
        <dbReference type="SAM" id="SignalP"/>
    </source>
</evidence>
<dbReference type="Proteomes" id="UP000268033">
    <property type="component" value="Unassembled WGS sequence"/>
</dbReference>
<evidence type="ECO:0000313" key="3">
    <source>
        <dbReference type="Proteomes" id="UP000268033"/>
    </source>
</evidence>
<organism evidence="2 3">
    <name type="scientific">Gallaecimonas pentaromativorans</name>
    <dbReference type="NCBI Taxonomy" id="584787"/>
    <lineage>
        <taxon>Bacteria</taxon>
        <taxon>Pseudomonadati</taxon>
        <taxon>Pseudomonadota</taxon>
        <taxon>Gammaproteobacteria</taxon>
        <taxon>Enterobacterales</taxon>
        <taxon>Gallaecimonadaceae</taxon>
        <taxon>Gallaecimonas</taxon>
    </lineage>
</organism>
<feature type="signal peptide" evidence="1">
    <location>
        <begin position="1"/>
        <end position="20"/>
    </location>
</feature>
<keyword evidence="3" id="KW-1185">Reference proteome</keyword>
<comment type="caution">
    <text evidence="2">The sequence shown here is derived from an EMBL/GenBank/DDBJ whole genome shotgun (WGS) entry which is preliminary data.</text>
</comment>
<sequence>MKTLTMAALALGLLSPLALADPGNNQGRRSGGTPIYVTSQGLYFDTFAAVDALPGSGRFQQLIMGADGAQTEFGPGDVGYLGGRWWIDLNGNGQMDQEDMYFLCPLLGPGRSEP</sequence>
<accession>A0A3N1Q0V6</accession>
<feature type="chain" id="PRO_5017928393" description="EF-hand domain-containing protein" evidence="1">
    <location>
        <begin position="21"/>
        <end position="114"/>
    </location>
</feature>
<protein>
    <recommendedName>
        <fullName evidence="4">EF-hand domain-containing protein</fullName>
    </recommendedName>
</protein>
<dbReference type="PROSITE" id="PS00018">
    <property type="entry name" value="EF_HAND_1"/>
    <property type="match status" value="1"/>
</dbReference>
<dbReference type="RefSeq" id="WP_123420335.1">
    <property type="nucleotide sequence ID" value="NZ_RJUL01000001.1"/>
</dbReference>
<reference evidence="2 3" key="1">
    <citation type="submission" date="2018-11" db="EMBL/GenBank/DDBJ databases">
        <title>Genomic Encyclopedia of Type Strains, Phase IV (KMG-IV): sequencing the most valuable type-strain genomes for metagenomic binning, comparative biology and taxonomic classification.</title>
        <authorList>
            <person name="Goeker M."/>
        </authorList>
    </citation>
    <scope>NUCLEOTIDE SEQUENCE [LARGE SCALE GENOMIC DNA]</scope>
    <source>
        <strain evidence="2 3">DSM 21945</strain>
    </source>
</reference>
<dbReference type="STRING" id="584787.GCA_001247655_01731"/>
<proteinExistence type="predicted"/>
<dbReference type="EMBL" id="RJUL01000001">
    <property type="protein sequence ID" value="ROQ30456.1"/>
    <property type="molecule type" value="Genomic_DNA"/>
</dbReference>
<keyword evidence="1" id="KW-0732">Signal</keyword>
<dbReference type="InterPro" id="IPR018247">
    <property type="entry name" value="EF_Hand_1_Ca_BS"/>
</dbReference>
<evidence type="ECO:0008006" key="4">
    <source>
        <dbReference type="Google" id="ProtNLM"/>
    </source>
</evidence>